<gene>
    <name evidence="1" type="ORF">J3R75_001535</name>
</gene>
<reference evidence="1" key="1">
    <citation type="submission" date="2023-07" db="EMBL/GenBank/DDBJ databases">
        <title>Genomic Encyclopedia of Type Strains, Phase IV (KMG-IV): sequencing the most valuable type-strain genomes for metagenomic binning, comparative biology and taxonomic classification.</title>
        <authorList>
            <person name="Goeker M."/>
        </authorList>
    </citation>
    <scope>NUCLEOTIDE SEQUENCE</scope>
    <source>
        <strain evidence="1">DSM 24202</strain>
    </source>
</reference>
<dbReference type="RefSeq" id="WP_307260850.1">
    <property type="nucleotide sequence ID" value="NZ_JAUSVL010000001.1"/>
</dbReference>
<proteinExistence type="predicted"/>
<organism evidence="1 2">
    <name type="scientific">Oligosphaera ethanolica</name>
    <dbReference type="NCBI Taxonomy" id="760260"/>
    <lineage>
        <taxon>Bacteria</taxon>
        <taxon>Pseudomonadati</taxon>
        <taxon>Lentisphaerota</taxon>
        <taxon>Oligosphaeria</taxon>
        <taxon>Oligosphaerales</taxon>
        <taxon>Oligosphaeraceae</taxon>
        <taxon>Oligosphaera</taxon>
    </lineage>
</organism>
<evidence type="ECO:0000313" key="2">
    <source>
        <dbReference type="Proteomes" id="UP001238163"/>
    </source>
</evidence>
<keyword evidence="2" id="KW-1185">Reference proteome</keyword>
<dbReference type="SUPFAM" id="SSF160980">
    <property type="entry name" value="SSO1389-like"/>
    <property type="match status" value="1"/>
</dbReference>
<sequence>MSSILITTLGKARKSDNGRYREISYQFADGFTFTSSFFLLALLKHCEKLQQAPERILVMGTASSMWDALLEMTPMDNTELADKVLTETDAGAVQPQTLRELSRELSAVLHYDISCQLIPLGRNAVEQAEILRIMAAETPEKASVCLDVTHGLRILPLLELLAMIYLQQVRQARVTGLFYGAADLAESNAGVLTAPVIRLDYVLELFKWLSTLPIAEGTGRYDALAELMTERPELAQALSAHSLHLRTNQTVAARESAKDIDVLLEQSFADPVAELYRTTLQRKFNWRKGDDLASWQILSAKAALRAGDFLRCVILLREARVSLALPPNQQHNQAARDKKLSELNRDTDHTDELLNELRNCLAHASSPETRSAISREVQGLLQDENRFREVLGRIADDLFTRYEDMQPRP</sequence>
<accession>A0AAE3VF97</accession>
<dbReference type="NCBIfam" id="TIGR02549">
    <property type="entry name" value="CRISPR_DxTHG"/>
    <property type="match status" value="1"/>
</dbReference>
<comment type="caution">
    <text evidence="1">The sequence shown here is derived from an EMBL/GenBank/DDBJ whole genome shotgun (WGS) entry which is preliminary data.</text>
</comment>
<dbReference type="EMBL" id="JAUSVL010000001">
    <property type="protein sequence ID" value="MDQ0289428.1"/>
    <property type="molecule type" value="Genomic_DNA"/>
</dbReference>
<protein>
    <submittedName>
        <fullName evidence="1">CRISPR-associated Csx2 family protein</fullName>
    </submittedName>
</protein>
<dbReference type="NCBIfam" id="TIGR02221">
    <property type="entry name" value="cas_TM1812"/>
    <property type="match status" value="1"/>
</dbReference>
<dbReference type="InterPro" id="IPR011742">
    <property type="entry name" value="CRISPR-assoc_prot_TM1812"/>
</dbReference>
<evidence type="ECO:0000313" key="1">
    <source>
        <dbReference type="EMBL" id="MDQ0289428.1"/>
    </source>
</evidence>
<dbReference type="InterPro" id="IPR013383">
    <property type="entry name" value="CRISPR-assoc_prot_DxTHG_CS"/>
</dbReference>
<dbReference type="AlphaFoldDB" id="A0AAE3VF97"/>
<dbReference type="Proteomes" id="UP001238163">
    <property type="component" value="Unassembled WGS sequence"/>
</dbReference>
<name>A0AAE3VF97_9BACT</name>